<dbReference type="Proteomes" id="UP000267003">
    <property type="component" value="Unassembled WGS sequence"/>
</dbReference>
<feature type="region of interest" description="Disordered" evidence="1">
    <location>
        <begin position="163"/>
        <end position="188"/>
    </location>
</feature>
<dbReference type="AlphaFoldDB" id="A0A3A8PSF0"/>
<protein>
    <submittedName>
        <fullName evidence="2">Uncharacterized protein</fullName>
    </submittedName>
</protein>
<evidence type="ECO:0000313" key="2">
    <source>
        <dbReference type="EMBL" id="RKH59219.1"/>
    </source>
</evidence>
<accession>A0A3A8PSF0</accession>
<dbReference type="EMBL" id="RAWK01000192">
    <property type="protein sequence ID" value="RKH59219.1"/>
    <property type="molecule type" value="Genomic_DNA"/>
</dbReference>
<proteinExistence type="predicted"/>
<organism evidence="2 3">
    <name type="scientific">Corallococcus aberystwythensis</name>
    <dbReference type="NCBI Taxonomy" id="2316722"/>
    <lineage>
        <taxon>Bacteria</taxon>
        <taxon>Pseudomonadati</taxon>
        <taxon>Myxococcota</taxon>
        <taxon>Myxococcia</taxon>
        <taxon>Myxococcales</taxon>
        <taxon>Cystobacterineae</taxon>
        <taxon>Myxococcaceae</taxon>
        <taxon>Corallococcus</taxon>
    </lineage>
</organism>
<reference evidence="3" key="1">
    <citation type="submission" date="2018-09" db="EMBL/GenBank/DDBJ databases">
        <authorList>
            <person name="Livingstone P.G."/>
            <person name="Whitworth D.E."/>
        </authorList>
    </citation>
    <scope>NUCLEOTIDE SEQUENCE [LARGE SCALE GENOMIC DNA]</scope>
    <source>
        <strain evidence="3">AB050A</strain>
    </source>
</reference>
<feature type="compositionally biased region" description="Basic and acidic residues" evidence="1">
    <location>
        <begin position="163"/>
        <end position="180"/>
    </location>
</feature>
<name>A0A3A8PSF0_9BACT</name>
<keyword evidence="3" id="KW-1185">Reference proteome</keyword>
<comment type="caution">
    <text evidence="2">The sequence shown here is derived from an EMBL/GenBank/DDBJ whole genome shotgun (WGS) entry which is preliminary data.</text>
</comment>
<evidence type="ECO:0000313" key="3">
    <source>
        <dbReference type="Proteomes" id="UP000267003"/>
    </source>
</evidence>
<gene>
    <name evidence="2" type="ORF">D7W81_27655</name>
</gene>
<evidence type="ECO:0000256" key="1">
    <source>
        <dbReference type="SAM" id="MobiDB-lite"/>
    </source>
</evidence>
<sequence length="401" mass="42849">MVAFPPQGMTQPVGGGTLAVLTLERQRFGDLTPAFLQLQVNTAGAVSPPFNCKTAAGDPVAFFDKEGPATPTSASAPLDGRALQYWLAQGPTLKTTLLGQLKALDGRERLLLVHLPSGAVAAPMENSVAEGQWIQVAFLLPSTETLIPKVTSKNCEAVNTFRRKEEAAPDEDAKQGKPDENPQGSLKSDEFKLVPVEQMFRCGAGSLSYEIHPLPGYVGKGQDNGTAVATGTQSSPQVDVFKTRVRPRYHLAATAMLGFDTATSHRFETDPSDILQEVKDREGLSVYVGAVWMIGGVDYEAMETQNYFLNLFAAVKPTSPTEDAVVGLALTPTGSLSLALGLSLHKNTRLTNGYAVGDSFTGDGDIPTEKTWKGVRPGLFLGLAIDSNILDALTKRFQPAK</sequence>